<evidence type="ECO:0000313" key="3">
    <source>
        <dbReference type="Proteomes" id="UP000660454"/>
    </source>
</evidence>
<comment type="caution">
    <text evidence="2">The sequence shown here is derived from an EMBL/GenBank/DDBJ whole genome shotgun (WGS) entry which is preliminary data.</text>
</comment>
<sequence>MQADHLDGNALAGPLAEIFTADVSAAVSRCASCGLTGPVASLRVYDRAPGLVARCPGCEEVVLRLVRSPDAAWLDLRGAVSLRIPLSGTNPSAVLSDEGGRSGAER</sequence>
<reference evidence="2 3" key="1">
    <citation type="submission" date="2021-01" db="EMBL/GenBank/DDBJ databases">
        <title>Whole genome shotgun sequence of Microbispora siamensis NBRC 104113.</title>
        <authorList>
            <person name="Komaki H."/>
            <person name="Tamura T."/>
        </authorList>
    </citation>
    <scope>NUCLEOTIDE SEQUENCE [LARGE SCALE GENOMIC DNA]</scope>
    <source>
        <strain evidence="2 3">NBRC 104113</strain>
    </source>
</reference>
<dbReference type="RefSeq" id="WP_239108973.1">
    <property type="nucleotide sequence ID" value="NZ_BOOF01000048.1"/>
</dbReference>
<dbReference type="Pfam" id="PF20120">
    <property type="entry name" value="DUF6510"/>
    <property type="match status" value="1"/>
</dbReference>
<organism evidence="2 3">
    <name type="scientific">Microbispora siamensis</name>
    <dbReference type="NCBI Taxonomy" id="564413"/>
    <lineage>
        <taxon>Bacteria</taxon>
        <taxon>Bacillati</taxon>
        <taxon>Actinomycetota</taxon>
        <taxon>Actinomycetes</taxon>
        <taxon>Streptosporangiales</taxon>
        <taxon>Streptosporangiaceae</taxon>
        <taxon>Microbispora</taxon>
    </lineage>
</organism>
<name>A0ABQ4GX64_9ACTN</name>
<proteinExistence type="predicted"/>
<dbReference type="Proteomes" id="UP000660454">
    <property type="component" value="Unassembled WGS sequence"/>
</dbReference>
<accession>A0ABQ4GX64</accession>
<feature type="region of interest" description="Disordered" evidence="1">
    <location>
        <begin position="85"/>
        <end position="106"/>
    </location>
</feature>
<protein>
    <submittedName>
        <fullName evidence="2">Uncharacterized protein</fullName>
    </submittedName>
</protein>
<keyword evidence="3" id="KW-1185">Reference proteome</keyword>
<evidence type="ECO:0000313" key="2">
    <source>
        <dbReference type="EMBL" id="GIH66033.1"/>
    </source>
</evidence>
<gene>
    <name evidence="2" type="ORF">Msi02_68500</name>
</gene>
<dbReference type="InterPro" id="IPR045423">
    <property type="entry name" value="DUF6510"/>
</dbReference>
<evidence type="ECO:0000256" key="1">
    <source>
        <dbReference type="SAM" id="MobiDB-lite"/>
    </source>
</evidence>
<dbReference type="EMBL" id="BOOF01000048">
    <property type="protein sequence ID" value="GIH66033.1"/>
    <property type="molecule type" value="Genomic_DNA"/>
</dbReference>